<dbReference type="Gene3D" id="3.40.710.10">
    <property type="entry name" value="DD-peptidase/beta-lactamase superfamily"/>
    <property type="match status" value="1"/>
</dbReference>
<feature type="domain" description="Beta-lactamase-related" evidence="1">
    <location>
        <begin position="50"/>
        <end position="388"/>
    </location>
</feature>
<dbReference type="Proteomes" id="UP000466517">
    <property type="component" value="Chromosome"/>
</dbReference>
<dbReference type="EMBL" id="AP022610">
    <property type="protein sequence ID" value="BBZ28349.1"/>
    <property type="molecule type" value="Genomic_DNA"/>
</dbReference>
<name>A0A7I7XGN6_9MYCO</name>
<dbReference type="InterPro" id="IPR001466">
    <property type="entry name" value="Beta-lactam-related"/>
</dbReference>
<sequence>MADVTQAIRRERSAALPGDAEDSALPRNVRGAADPHFALVVNAFSRLFPHRRLGGGALAVYLDGQPVVDVWTGWADRRGRRPWTADTGAMVFSATKGMASTVIHRLADRGLIDYDAPVAEYWPAFGANGKAAVTVRELMRHRAGLSQLNGATGTDLMDHLLMEERLAAAPMGWLKGRPSYHALTYGWLMSGLARAVTGRGMRELFRTELAGPLDTDGLHLGRPPRDAPTQPARIIGPQSRLQNPVFNHVAPRIAALPFSGGFGSMYFPGMKATVQGDISLLDTELPAANGVATARALARVYGAIANRGRMDGRQFLSSELVDGLTGRPSLHLDGGLIMPLSFHLGYHGLPLPGVLPGFGHVGLGGSLGWADPASGLAFSFVHNRLLTPFVLSDQAGFVAMAALIRRAAAHARREGVTAIPNLGAPFSGLSTAV</sequence>
<accession>A0A7I7XGN6</accession>
<evidence type="ECO:0000313" key="3">
    <source>
        <dbReference type="Proteomes" id="UP000466517"/>
    </source>
</evidence>
<dbReference type="KEGG" id="mmag:MMAD_26440"/>
<organism evidence="2 3">
    <name type="scientific">Mycolicibacterium madagascariense</name>
    <dbReference type="NCBI Taxonomy" id="212765"/>
    <lineage>
        <taxon>Bacteria</taxon>
        <taxon>Bacillati</taxon>
        <taxon>Actinomycetota</taxon>
        <taxon>Actinomycetes</taxon>
        <taxon>Mycobacteriales</taxon>
        <taxon>Mycobacteriaceae</taxon>
        <taxon>Mycolicibacterium</taxon>
    </lineage>
</organism>
<dbReference type="AlphaFoldDB" id="A0A7I7XGN6"/>
<dbReference type="InterPro" id="IPR052907">
    <property type="entry name" value="Beta-lactamase/esterase"/>
</dbReference>
<protein>
    <submittedName>
        <fullName evidence="2">Esterase</fullName>
    </submittedName>
</protein>
<gene>
    <name evidence="2" type="ORF">MMAD_26440</name>
</gene>
<reference evidence="2 3" key="1">
    <citation type="journal article" date="2019" name="Emerg. Microbes Infect.">
        <title>Comprehensive subspecies identification of 175 nontuberculous mycobacteria species based on 7547 genomic profiles.</title>
        <authorList>
            <person name="Matsumoto Y."/>
            <person name="Kinjo T."/>
            <person name="Motooka D."/>
            <person name="Nabeya D."/>
            <person name="Jung N."/>
            <person name="Uechi K."/>
            <person name="Horii T."/>
            <person name="Iida T."/>
            <person name="Fujita J."/>
            <person name="Nakamura S."/>
        </authorList>
    </citation>
    <scope>NUCLEOTIDE SEQUENCE [LARGE SCALE GENOMIC DNA]</scope>
    <source>
        <strain evidence="2 3">JCM 13574</strain>
    </source>
</reference>
<proteinExistence type="predicted"/>
<evidence type="ECO:0000313" key="2">
    <source>
        <dbReference type="EMBL" id="BBZ28349.1"/>
    </source>
</evidence>
<dbReference type="PANTHER" id="PTHR43319:SF3">
    <property type="entry name" value="BETA-LACTAMASE-RELATED DOMAIN-CONTAINING PROTEIN"/>
    <property type="match status" value="1"/>
</dbReference>
<dbReference type="SUPFAM" id="SSF56601">
    <property type="entry name" value="beta-lactamase/transpeptidase-like"/>
    <property type="match status" value="1"/>
</dbReference>
<dbReference type="PANTHER" id="PTHR43319">
    <property type="entry name" value="BETA-LACTAMASE-RELATED"/>
    <property type="match status" value="1"/>
</dbReference>
<dbReference type="InterPro" id="IPR012338">
    <property type="entry name" value="Beta-lactam/transpept-like"/>
</dbReference>
<keyword evidence="3" id="KW-1185">Reference proteome</keyword>
<dbReference type="Pfam" id="PF00144">
    <property type="entry name" value="Beta-lactamase"/>
    <property type="match status" value="1"/>
</dbReference>
<evidence type="ECO:0000259" key="1">
    <source>
        <dbReference type="Pfam" id="PF00144"/>
    </source>
</evidence>